<evidence type="ECO:0000256" key="1">
    <source>
        <dbReference type="ARBA" id="ARBA00004691"/>
    </source>
</evidence>
<evidence type="ECO:0000256" key="4">
    <source>
        <dbReference type="ARBA" id="ARBA00022694"/>
    </source>
</evidence>
<evidence type="ECO:0000313" key="9">
    <source>
        <dbReference type="EMBL" id="AEA33732.1"/>
    </source>
</evidence>
<dbReference type="HOGENOM" id="CLU_022060_0_1_7"/>
<dbReference type="InterPro" id="IPR004803">
    <property type="entry name" value="TGT"/>
</dbReference>
<keyword evidence="5 7" id="KW-0671">Queuosine biosynthesis</keyword>
<feature type="active site" description="Proton acceptor" evidence="7">
    <location>
        <position position="91"/>
    </location>
</feature>
<dbReference type="InterPro" id="IPR050076">
    <property type="entry name" value="ArchSynthase1/Queuine_TRR"/>
</dbReference>
<keyword evidence="3 7" id="KW-0808">Transferase</keyword>
<reference evidence="10" key="2">
    <citation type="submission" date="2011-03" db="EMBL/GenBank/DDBJ databases">
        <title>The complete genome of Hippea maritima DSM 10411.</title>
        <authorList>
            <consortium name="US DOE Joint Genome Institute (JGI-PGF)"/>
            <person name="Lucas S."/>
            <person name="Copeland A."/>
            <person name="Lapidus A."/>
            <person name="Bruce D."/>
            <person name="Goodwin L."/>
            <person name="Pitluck S."/>
            <person name="Peters L."/>
            <person name="Kyrpides N."/>
            <person name="Mavromatis K."/>
            <person name="Pagani I."/>
            <person name="Ivanova N."/>
            <person name="Mikhailova N."/>
            <person name="Lu M."/>
            <person name="Detter J.C."/>
            <person name="Tapia R."/>
            <person name="Han C."/>
            <person name="Land M."/>
            <person name="Hauser L."/>
            <person name="Markowitz V."/>
            <person name="Cheng J.-F."/>
            <person name="Hugenholtz P."/>
            <person name="Woyke T."/>
            <person name="Wu D."/>
            <person name="Spring S."/>
            <person name="Schroeder M."/>
            <person name="Brambilla E."/>
            <person name="Klenk H.-P."/>
            <person name="Eisen J.A."/>
        </authorList>
    </citation>
    <scope>NUCLEOTIDE SEQUENCE [LARGE SCALE GENOMIC DNA]</scope>
    <source>
        <strain evidence="10">ATCC 700847 / DSM 10411 / MH2</strain>
    </source>
</reference>
<comment type="cofactor">
    <cofactor evidence="7">
        <name>Zn(2+)</name>
        <dbReference type="ChEBI" id="CHEBI:29105"/>
    </cofactor>
    <text evidence="7">Binds 1 zinc ion per subunit.</text>
</comment>
<feature type="binding site" evidence="7">
    <location>
        <position position="145"/>
    </location>
    <ligand>
        <name>substrate</name>
    </ligand>
</feature>
<feature type="binding site" evidence="7">
    <location>
        <begin position="91"/>
        <end position="95"/>
    </location>
    <ligand>
        <name>substrate</name>
    </ligand>
</feature>
<dbReference type="InterPro" id="IPR002616">
    <property type="entry name" value="tRNA_ribo_trans-like"/>
</dbReference>
<feature type="domain" description="tRNA-guanine(15) transglycosylase-like" evidence="8">
    <location>
        <begin position="12"/>
        <end position="365"/>
    </location>
</feature>
<dbReference type="eggNOG" id="COG0343">
    <property type="taxonomic scope" value="Bacteria"/>
</dbReference>
<dbReference type="NCBIfam" id="TIGR00449">
    <property type="entry name" value="tgt_general"/>
    <property type="match status" value="1"/>
</dbReference>
<dbReference type="GO" id="GO:0046872">
    <property type="term" value="F:metal ion binding"/>
    <property type="evidence" value="ECO:0007669"/>
    <property type="project" value="UniProtKB-KW"/>
</dbReference>
<proteinExistence type="inferred from homology"/>
<feature type="region of interest" description="RNA binding; important for wobble base 34 recognition" evidence="7">
    <location>
        <begin position="270"/>
        <end position="274"/>
    </location>
</feature>
<feature type="binding site" evidence="7">
    <location>
        <position position="305"/>
    </location>
    <ligand>
        <name>Zn(2+)</name>
        <dbReference type="ChEBI" id="CHEBI:29105"/>
    </ligand>
</feature>
<dbReference type="STRING" id="760142.Hipma_0762"/>
<dbReference type="GO" id="GO:0008616">
    <property type="term" value="P:tRNA queuosine(34) biosynthetic process"/>
    <property type="evidence" value="ECO:0007669"/>
    <property type="project" value="UniProtKB-UniRule"/>
</dbReference>
<dbReference type="InParanoid" id="F2LVE8"/>
<keyword evidence="10" id="KW-1185">Reference proteome</keyword>
<dbReference type="PANTHER" id="PTHR46499">
    <property type="entry name" value="QUEUINE TRNA-RIBOSYLTRANSFERASE"/>
    <property type="match status" value="1"/>
</dbReference>
<dbReference type="EMBL" id="CP002606">
    <property type="protein sequence ID" value="AEA33732.1"/>
    <property type="molecule type" value="Genomic_DNA"/>
</dbReference>
<dbReference type="SUPFAM" id="SSF51713">
    <property type="entry name" value="tRNA-guanine transglycosylase"/>
    <property type="match status" value="1"/>
</dbReference>
<accession>F2LVE8</accession>
<evidence type="ECO:0000256" key="6">
    <source>
        <dbReference type="ARBA" id="ARBA00050112"/>
    </source>
</evidence>
<protein>
    <recommendedName>
        <fullName evidence="7">Queuine tRNA-ribosyltransferase</fullName>
        <ecNumber evidence="7">2.4.2.29</ecNumber>
    </recommendedName>
    <alternativeName>
        <fullName evidence="7">Guanine insertion enzyme</fullName>
    </alternativeName>
    <alternativeName>
        <fullName evidence="7">tRNA-guanine transglycosylase</fullName>
    </alternativeName>
</protein>
<dbReference type="PANTHER" id="PTHR46499:SF1">
    <property type="entry name" value="QUEUINE TRNA-RIBOSYLTRANSFERASE"/>
    <property type="match status" value="1"/>
</dbReference>
<dbReference type="HAMAP" id="MF_00168">
    <property type="entry name" value="Q_tRNA_Tgt"/>
    <property type="match status" value="1"/>
</dbReference>
<organism evidence="9 10">
    <name type="scientific">Hippea maritima (strain ATCC 700847 / DSM 10411 / MH2)</name>
    <dbReference type="NCBI Taxonomy" id="760142"/>
    <lineage>
        <taxon>Bacteria</taxon>
        <taxon>Pseudomonadati</taxon>
        <taxon>Campylobacterota</taxon>
        <taxon>Desulfurellia</taxon>
        <taxon>Desulfurellales</taxon>
        <taxon>Hippeaceae</taxon>
        <taxon>Hippea</taxon>
    </lineage>
</organism>
<comment type="similarity">
    <text evidence="7">Belongs to the queuine tRNA-ribosyltransferase family.</text>
</comment>
<dbReference type="GO" id="GO:0005829">
    <property type="term" value="C:cytosol"/>
    <property type="evidence" value="ECO:0007669"/>
    <property type="project" value="TreeGrafter"/>
</dbReference>
<comment type="subunit">
    <text evidence="7">Homodimer. Within each dimer, one monomer is responsible for RNA recognition and catalysis, while the other monomer binds to the replacement base PreQ1.</text>
</comment>
<feature type="region of interest" description="RNA binding" evidence="7">
    <location>
        <begin position="246"/>
        <end position="252"/>
    </location>
</feature>
<dbReference type="KEGG" id="hmr:Hipma_0762"/>
<comment type="pathway">
    <text evidence="1 7">tRNA modification; tRNA-queuosine biosynthesis.</text>
</comment>
<dbReference type="InterPro" id="IPR036511">
    <property type="entry name" value="TGT-like_sf"/>
</dbReference>
<comment type="catalytic activity">
    <reaction evidence="6 7">
        <text>7-aminomethyl-7-carbaguanine + guanosine(34) in tRNA = 7-aminomethyl-7-carbaguanosine(34) in tRNA + guanine</text>
        <dbReference type="Rhea" id="RHEA:24104"/>
        <dbReference type="Rhea" id="RHEA-COMP:10341"/>
        <dbReference type="Rhea" id="RHEA-COMP:10342"/>
        <dbReference type="ChEBI" id="CHEBI:16235"/>
        <dbReference type="ChEBI" id="CHEBI:58703"/>
        <dbReference type="ChEBI" id="CHEBI:74269"/>
        <dbReference type="ChEBI" id="CHEBI:82833"/>
        <dbReference type="EC" id="2.4.2.29"/>
    </reaction>
</comment>
<keyword evidence="4 7" id="KW-0819">tRNA processing</keyword>
<dbReference type="Pfam" id="PF01702">
    <property type="entry name" value="TGT"/>
    <property type="match status" value="1"/>
</dbReference>
<dbReference type="AlphaFoldDB" id="F2LVE8"/>
<dbReference type="GO" id="GO:0008479">
    <property type="term" value="F:tRNA-guanosine(34) queuine transglycosylase activity"/>
    <property type="evidence" value="ECO:0007669"/>
    <property type="project" value="UniProtKB-UniRule"/>
</dbReference>
<sequence length="373" mass="42417">MSFSFELIAEDKQARAGTIDLGHTKVETPIFMPVGTNASVKAILPCMLKAVGAQIVLSNTYHLYLRPGIETIEKLSGLHRFMGWKRGILTDSGGFQVFSLSDLRNINPEGVYFKSHIDGSNHFFSPEYVVELQYRWGSDIAMVLDECPPYTMDKSYVKKSLDITINWAKRSIRARREHTVNALFGIVQGGVFDDLRKEAAIAMKDLEFDGFAIGGLSVGEPTEDMYRVVPIVNEFLPKNKPRYAMGIGRPENIIELIGMGVDMFDCVMPTRNARNGTLFTRFGVVNIKRQQYRDDDRPIEEGCGCYTCRNFSRGYLRHLHKAKELSFYTLASIHNLYYYINLVKSARKAILNGRFRSFKDEFYALMKEGEADE</sequence>
<keyword evidence="2 7" id="KW-0328">Glycosyltransferase</keyword>
<dbReference type="RefSeq" id="WP_013681773.1">
    <property type="nucleotide sequence ID" value="NC_015318.1"/>
</dbReference>
<evidence type="ECO:0000256" key="7">
    <source>
        <dbReference type="HAMAP-Rule" id="MF_00168"/>
    </source>
</evidence>
<dbReference type="FunCoup" id="F2LVE8">
    <property type="interactions" value="428"/>
</dbReference>
<feature type="binding site" evidence="7">
    <location>
        <position position="334"/>
    </location>
    <ligand>
        <name>Zn(2+)</name>
        <dbReference type="ChEBI" id="CHEBI:29105"/>
    </ligand>
</feature>
<feature type="binding site" evidence="7">
    <location>
        <position position="188"/>
    </location>
    <ligand>
        <name>substrate</name>
    </ligand>
</feature>
<dbReference type="Proteomes" id="UP000008139">
    <property type="component" value="Chromosome"/>
</dbReference>
<feature type="binding site" evidence="7">
    <location>
        <position position="308"/>
    </location>
    <ligand>
        <name>Zn(2+)</name>
        <dbReference type="ChEBI" id="CHEBI:29105"/>
    </ligand>
</feature>
<dbReference type="Gene3D" id="3.20.20.105">
    <property type="entry name" value="Queuine tRNA-ribosyltransferase-like"/>
    <property type="match status" value="1"/>
</dbReference>
<evidence type="ECO:0000313" key="10">
    <source>
        <dbReference type="Proteomes" id="UP000008139"/>
    </source>
</evidence>
<keyword evidence="7" id="KW-0479">Metal-binding</keyword>
<feature type="binding site" evidence="7">
    <location>
        <position position="215"/>
    </location>
    <ligand>
        <name>substrate</name>
    </ligand>
</feature>
<dbReference type="EC" id="2.4.2.29" evidence="7"/>
<evidence type="ECO:0000256" key="2">
    <source>
        <dbReference type="ARBA" id="ARBA00022676"/>
    </source>
</evidence>
<evidence type="ECO:0000256" key="5">
    <source>
        <dbReference type="ARBA" id="ARBA00022785"/>
    </source>
</evidence>
<gene>
    <name evidence="7" type="primary">tgt</name>
    <name evidence="9" type="ordered locus">Hipma_0762</name>
</gene>
<dbReference type="OrthoDB" id="9805417at2"/>
<feature type="active site" description="Nucleophile" evidence="7">
    <location>
        <position position="265"/>
    </location>
</feature>
<dbReference type="FunFam" id="3.20.20.105:FF:000001">
    <property type="entry name" value="Queuine tRNA-ribosyltransferase"/>
    <property type="match status" value="1"/>
</dbReference>
<evidence type="ECO:0000256" key="3">
    <source>
        <dbReference type="ARBA" id="ARBA00022679"/>
    </source>
</evidence>
<evidence type="ECO:0000259" key="8">
    <source>
        <dbReference type="Pfam" id="PF01702"/>
    </source>
</evidence>
<comment type="function">
    <text evidence="7">Catalyzes the base-exchange of a guanine (G) residue with the queuine precursor 7-aminomethyl-7-deazaguanine (PreQ1) at position 34 (anticodon wobble position) in tRNAs with GU(N) anticodons (tRNA-Asp, -Asn, -His and -Tyr). Catalysis occurs through a double-displacement mechanism. The nucleophile active site attacks the C1' of nucleotide 34 to detach the guanine base from the RNA, forming a covalent enzyme-RNA intermediate. The proton acceptor active site deprotonates the incoming PreQ1, allowing a nucleophilic attack on the C1' of the ribose to form the product. After dissociation, two additional enzymatic reactions on the tRNA convert PreQ1 to queuine (Q), resulting in the hypermodified nucleoside queuosine (7-(((4,5-cis-dihydroxy-2-cyclopenten-1-yl)amino)methyl)-7-deazaguanosine).</text>
</comment>
<dbReference type="UniPathway" id="UPA00392"/>
<name>F2LVE8_HIPMA</name>
<feature type="binding site" evidence="7">
    <location>
        <position position="303"/>
    </location>
    <ligand>
        <name>Zn(2+)</name>
        <dbReference type="ChEBI" id="CHEBI:29105"/>
    </ligand>
</feature>
<reference evidence="9 10" key="1">
    <citation type="journal article" date="2011" name="Stand. Genomic Sci.">
        <title>Complete genome sequence of the thermophilic sulfur-reducer Hippea maritima type strain (MH(2)).</title>
        <authorList>
            <person name="Huntemann M."/>
            <person name="Lu M."/>
            <person name="Nolan M."/>
            <person name="Lapidus A."/>
            <person name="Lucas S."/>
            <person name="Hammon N."/>
            <person name="Deshpande S."/>
            <person name="Cheng J.F."/>
            <person name="Tapia R."/>
            <person name="Han C."/>
            <person name="Goodwin L."/>
            <person name="Pitluck S."/>
            <person name="Liolios K."/>
            <person name="Pagani I."/>
            <person name="Ivanova N."/>
            <person name="Ovchinikova G."/>
            <person name="Pati A."/>
            <person name="Chen A."/>
            <person name="Palaniappan K."/>
            <person name="Land M."/>
            <person name="Hauser L."/>
            <person name="Jeffries C.D."/>
            <person name="Detter J.C."/>
            <person name="Brambilla E.M."/>
            <person name="Rohde M."/>
            <person name="Spring S."/>
            <person name="Goker M."/>
            <person name="Woyke T."/>
            <person name="Bristow J."/>
            <person name="Eisen J.A."/>
            <person name="Markowitz V."/>
            <person name="Hugenholtz P."/>
            <person name="Kyrpides N.C."/>
            <person name="Klenk H.P."/>
            <person name="Mavromatis K."/>
        </authorList>
    </citation>
    <scope>NUCLEOTIDE SEQUENCE [LARGE SCALE GENOMIC DNA]</scope>
    <source>
        <strain evidence="10">ATCC 700847 / DSM 10411 / MH2</strain>
    </source>
</reference>
<dbReference type="NCBIfam" id="TIGR00430">
    <property type="entry name" value="Q_tRNA_tgt"/>
    <property type="match status" value="1"/>
</dbReference>
<keyword evidence="7" id="KW-0862">Zinc</keyword>